<dbReference type="Pfam" id="PF07631">
    <property type="entry name" value="PSD4"/>
    <property type="match status" value="1"/>
</dbReference>
<evidence type="ECO:0000259" key="5">
    <source>
        <dbReference type="Pfam" id="PF07631"/>
    </source>
</evidence>
<evidence type="ECO:0000256" key="1">
    <source>
        <dbReference type="SAM" id="MobiDB-lite"/>
    </source>
</evidence>
<evidence type="ECO:0000259" key="4">
    <source>
        <dbReference type="Pfam" id="PF07627"/>
    </source>
</evidence>
<evidence type="ECO:0000259" key="3">
    <source>
        <dbReference type="Pfam" id="PF07626"/>
    </source>
</evidence>
<feature type="domain" description="DUF1585" evidence="2">
    <location>
        <begin position="472"/>
        <end position="544"/>
    </location>
</feature>
<dbReference type="Pfam" id="PF07626">
    <property type="entry name" value="PSD3"/>
    <property type="match status" value="1"/>
</dbReference>
<evidence type="ECO:0000313" key="7">
    <source>
        <dbReference type="EMBL" id="NKF22322.1"/>
    </source>
</evidence>
<dbReference type="AlphaFoldDB" id="A0A969W810"/>
<evidence type="ECO:0000313" key="8">
    <source>
        <dbReference type="Proteomes" id="UP000653472"/>
    </source>
</evidence>
<dbReference type="Pfam" id="PF07627">
    <property type="entry name" value="PSCyt3"/>
    <property type="match status" value="1"/>
</dbReference>
<reference evidence="7" key="1">
    <citation type="submission" date="2020-03" db="EMBL/GenBank/DDBJ databases">
        <title>Solimonas marina sp. nov., isolated from deep seawater of the Pacific Ocean.</title>
        <authorList>
            <person name="Liu X."/>
            <person name="Lai Q."/>
            <person name="Sun F."/>
            <person name="Gai Y."/>
            <person name="Li G."/>
            <person name="Shao Z."/>
        </authorList>
    </citation>
    <scope>NUCLEOTIDE SEQUENCE</scope>
    <source>
        <strain evidence="7">C16B3</strain>
    </source>
</reference>
<dbReference type="InterPro" id="IPR011478">
    <property type="entry name" value="DUF1585"/>
</dbReference>
<dbReference type="InterPro" id="IPR013039">
    <property type="entry name" value="DUF1588"/>
</dbReference>
<feature type="domain" description="DUF1587" evidence="3">
    <location>
        <begin position="53"/>
        <end position="117"/>
    </location>
</feature>
<dbReference type="Pfam" id="PF07624">
    <property type="entry name" value="PSD2"/>
    <property type="match status" value="1"/>
</dbReference>
<evidence type="ECO:0000259" key="6">
    <source>
        <dbReference type="Pfam" id="PF07637"/>
    </source>
</evidence>
<name>A0A969W810_9GAMM</name>
<proteinExistence type="predicted"/>
<dbReference type="InterPro" id="IPR013042">
    <property type="entry name" value="DUF1592"/>
</dbReference>
<feature type="domain" description="DUF1595" evidence="6">
    <location>
        <begin position="140"/>
        <end position="201"/>
    </location>
</feature>
<dbReference type="InterPro" id="IPR013043">
    <property type="entry name" value="DUF1595"/>
</dbReference>
<accession>A0A969W810</accession>
<dbReference type="EMBL" id="JAAVXB010000003">
    <property type="protein sequence ID" value="NKF22322.1"/>
    <property type="molecule type" value="Genomic_DNA"/>
</dbReference>
<organism evidence="7 8">
    <name type="scientific">Solimonas marina</name>
    <dbReference type="NCBI Taxonomy" id="2714601"/>
    <lineage>
        <taxon>Bacteria</taxon>
        <taxon>Pseudomonadati</taxon>
        <taxon>Pseudomonadota</taxon>
        <taxon>Gammaproteobacteria</taxon>
        <taxon>Nevskiales</taxon>
        <taxon>Nevskiaceae</taxon>
        <taxon>Solimonas</taxon>
    </lineage>
</organism>
<dbReference type="Pfam" id="PF07637">
    <property type="entry name" value="PSD5"/>
    <property type="match status" value="1"/>
</dbReference>
<dbReference type="Proteomes" id="UP000653472">
    <property type="component" value="Unassembled WGS sequence"/>
</dbReference>
<protein>
    <submittedName>
        <fullName evidence="7">DUF1592 domain-containing protein</fullName>
    </submittedName>
</protein>
<keyword evidence="8" id="KW-1185">Reference proteome</keyword>
<gene>
    <name evidence="7" type="ORF">G7Y82_08320</name>
</gene>
<comment type="caution">
    <text evidence="7">The sequence shown here is derived from an EMBL/GenBank/DDBJ whole genome shotgun (WGS) entry which is preliminary data.</text>
</comment>
<evidence type="ECO:0000259" key="2">
    <source>
        <dbReference type="Pfam" id="PF07624"/>
    </source>
</evidence>
<feature type="domain" description="DUF1588" evidence="4">
    <location>
        <begin position="362"/>
        <end position="460"/>
    </location>
</feature>
<feature type="domain" description="DUF1592" evidence="5">
    <location>
        <begin position="215"/>
        <end position="342"/>
    </location>
</feature>
<feature type="region of interest" description="Disordered" evidence="1">
    <location>
        <begin position="559"/>
        <end position="582"/>
    </location>
</feature>
<sequence>MLQKWLGGSPKSRRTWWMTGGAALAVTLLVATAVGALHGSGEPKSKGTPMSMRLLTQDQYLNTMAYVFGANVQPTTRFAALPRTDGLLASGASIAGLTDAQLETYQKTASKVASQVMSEDSRKYLVPCEPAAADAADAVCAKAFFEQVAPLLYRRTLSDDQIAAFVGAAGAAAASLHDFYQGLGVVLEGILISPNVLLVAEVGEPDPEHPGQLRLDRWSLATRLSLFLWNAAPDAELLNAAQSGALETDEGLAEQVDRMLASPRLETGVRALFDDMFAFEDFSRLAKDNTIYPNFTGETAVDAREQTLRTVVDHLITHRGDYRDLFTTRKTFMSPSLAPIYKVAAQGPGWTPYEFPADDPHAGLLTQVSFEALHSHPGRSSATLRGKALREVMLCQTVPRPPANVDFSKVQNPDGSVKTARERIAFHLQNASCAGCHRIMDPMGLSMEAFDGSGTFRHEENGVEIDTSGNLDGVEFKDIVGLGKALHDNPQVPWCAVRRTFAYGTGTAADSNDRRVLEHLSAEFADQGYVFPDLLRDVALSRAFRQVYEPKLRKTYPLPDLKSAERTQQRAAADALTVSANP</sequence>
<dbReference type="InterPro" id="IPR013036">
    <property type="entry name" value="DUF1587"/>
</dbReference>